<dbReference type="PANTHER" id="PTHR33653">
    <property type="entry name" value="RIBONUCLEASE VAPC2"/>
    <property type="match status" value="1"/>
</dbReference>
<organism evidence="10 11">
    <name type="scientific">Rhizobium aquaticum</name>
    <dbReference type="NCBI Taxonomy" id="1549636"/>
    <lineage>
        <taxon>Bacteria</taxon>
        <taxon>Pseudomonadati</taxon>
        <taxon>Pseudomonadota</taxon>
        <taxon>Alphaproteobacteria</taxon>
        <taxon>Hyphomicrobiales</taxon>
        <taxon>Rhizobiaceae</taxon>
        <taxon>Rhizobium/Agrobacterium group</taxon>
        <taxon>Rhizobium</taxon>
    </lineage>
</organism>
<dbReference type="Gene3D" id="3.40.50.1010">
    <property type="entry name" value="5'-nuclease"/>
    <property type="match status" value="1"/>
</dbReference>
<accession>A0ABV2IZU2</accession>
<evidence type="ECO:0000313" key="10">
    <source>
        <dbReference type="EMBL" id="MET3613159.1"/>
    </source>
</evidence>
<dbReference type="EC" id="3.1.-.-" evidence="8"/>
<dbReference type="GO" id="GO:0016787">
    <property type="term" value="F:hydrolase activity"/>
    <property type="evidence" value="ECO:0007669"/>
    <property type="project" value="UniProtKB-KW"/>
</dbReference>
<keyword evidence="6 8" id="KW-0460">Magnesium</keyword>
<keyword evidence="8" id="KW-0800">Toxin</keyword>
<evidence type="ECO:0000256" key="8">
    <source>
        <dbReference type="HAMAP-Rule" id="MF_00265"/>
    </source>
</evidence>
<comment type="function">
    <text evidence="8">Toxic component of a toxin-antitoxin (TA) system. An RNase.</text>
</comment>
<dbReference type="InterPro" id="IPR029060">
    <property type="entry name" value="PIN-like_dom_sf"/>
</dbReference>
<gene>
    <name evidence="8" type="primary">vapC</name>
    <name evidence="10" type="ORF">ABID16_001464</name>
</gene>
<proteinExistence type="inferred from homology"/>
<keyword evidence="2 8" id="KW-1277">Toxin-antitoxin system</keyword>
<feature type="domain" description="PIN" evidence="9">
    <location>
        <begin position="7"/>
        <end position="127"/>
    </location>
</feature>
<dbReference type="GO" id="GO:0004519">
    <property type="term" value="F:endonuclease activity"/>
    <property type="evidence" value="ECO:0007669"/>
    <property type="project" value="UniProtKB-KW"/>
</dbReference>
<dbReference type="SUPFAM" id="SSF88723">
    <property type="entry name" value="PIN domain-like"/>
    <property type="match status" value="1"/>
</dbReference>
<comment type="caution">
    <text evidence="10">The sequence shown here is derived from an EMBL/GenBank/DDBJ whole genome shotgun (WGS) entry which is preliminary data.</text>
</comment>
<dbReference type="PANTHER" id="PTHR33653:SF1">
    <property type="entry name" value="RIBONUCLEASE VAPC2"/>
    <property type="match status" value="1"/>
</dbReference>
<feature type="binding site" evidence="8">
    <location>
        <position position="9"/>
    </location>
    <ligand>
        <name>Mg(2+)</name>
        <dbReference type="ChEBI" id="CHEBI:18420"/>
    </ligand>
</feature>
<dbReference type="EMBL" id="JBEPMB010000001">
    <property type="protein sequence ID" value="MET3613159.1"/>
    <property type="molecule type" value="Genomic_DNA"/>
</dbReference>
<keyword evidence="3 8" id="KW-0540">Nuclease</keyword>
<keyword evidence="11" id="KW-1185">Reference proteome</keyword>
<evidence type="ECO:0000313" key="11">
    <source>
        <dbReference type="Proteomes" id="UP001549047"/>
    </source>
</evidence>
<dbReference type="RefSeq" id="WP_354555649.1">
    <property type="nucleotide sequence ID" value="NZ_JBEPMB010000001.1"/>
</dbReference>
<dbReference type="CDD" id="cd18748">
    <property type="entry name" value="PIN_VapC4-5_FitB-like"/>
    <property type="match status" value="1"/>
</dbReference>
<comment type="similarity">
    <text evidence="7 8">Belongs to the PINc/VapC protein family.</text>
</comment>
<evidence type="ECO:0000256" key="7">
    <source>
        <dbReference type="ARBA" id="ARBA00038093"/>
    </source>
</evidence>
<evidence type="ECO:0000256" key="1">
    <source>
        <dbReference type="ARBA" id="ARBA00001946"/>
    </source>
</evidence>
<evidence type="ECO:0000256" key="2">
    <source>
        <dbReference type="ARBA" id="ARBA00022649"/>
    </source>
</evidence>
<dbReference type="InterPro" id="IPR022907">
    <property type="entry name" value="VapC_family"/>
</dbReference>
<evidence type="ECO:0000256" key="3">
    <source>
        <dbReference type="ARBA" id="ARBA00022722"/>
    </source>
</evidence>
<protein>
    <recommendedName>
        <fullName evidence="8">Ribonuclease VapC</fullName>
        <shortName evidence="8">RNase VapC</shortName>
        <ecNumber evidence="8">3.1.-.-</ecNumber>
    </recommendedName>
    <alternativeName>
        <fullName evidence="8">Toxin VapC</fullName>
    </alternativeName>
</protein>
<keyword evidence="4 8" id="KW-0479">Metal-binding</keyword>
<dbReference type="Pfam" id="PF01850">
    <property type="entry name" value="PIN"/>
    <property type="match status" value="1"/>
</dbReference>
<sequence>MSNAVFMLDTNMISDLIRNPEGAVQRKVEKLGVYAVCVSSIVASELRFGYYKRGSDRLERLVEGVLRLVAVLPYDDKASVHYADIRQALQARGSVIGPNDLFIAAHARALGLTLVTDNLREFSRVEGLKIENWLERTDND</sequence>
<evidence type="ECO:0000259" key="9">
    <source>
        <dbReference type="Pfam" id="PF01850"/>
    </source>
</evidence>
<evidence type="ECO:0000256" key="5">
    <source>
        <dbReference type="ARBA" id="ARBA00022801"/>
    </source>
</evidence>
<dbReference type="InterPro" id="IPR002716">
    <property type="entry name" value="PIN_dom"/>
</dbReference>
<dbReference type="Proteomes" id="UP001549047">
    <property type="component" value="Unassembled WGS sequence"/>
</dbReference>
<reference evidence="10 11" key="1">
    <citation type="submission" date="2024-06" db="EMBL/GenBank/DDBJ databases">
        <title>Genomic Encyclopedia of Type Strains, Phase IV (KMG-IV): sequencing the most valuable type-strain genomes for metagenomic binning, comparative biology and taxonomic classification.</title>
        <authorList>
            <person name="Goeker M."/>
        </authorList>
    </citation>
    <scope>NUCLEOTIDE SEQUENCE [LARGE SCALE GENOMIC DNA]</scope>
    <source>
        <strain evidence="10 11">DSM 29780</strain>
    </source>
</reference>
<feature type="binding site" evidence="8">
    <location>
        <position position="100"/>
    </location>
    <ligand>
        <name>Mg(2+)</name>
        <dbReference type="ChEBI" id="CHEBI:18420"/>
    </ligand>
</feature>
<evidence type="ECO:0000256" key="4">
    <source>
        <dbReference type="ARBA" id="ARBA00022723"/>
    </source>
</evidence>
<keyword evidence="5 8" id="KW-0378">Hydrolase</keyword>
<keyword evidence="10" id="KW-0255">Endonuclease</keyword>
<dbReference type="InterPro" id="IPR050556">
    <property type="entry name" value="Type_II_TA_system_RNase"/>
</dbReference>
<dbReference type="HAMAP" id="MF_00265">
    <property type="entry name" value="VapC_Nob1"/>
    <property type="match status" value="1"/>
</dbReference>
<comment type="cofactor">
    <cofactor evidence="1 8">
        <name>Mg(2+)</name>
        <dbReference type="ChEBI" id="CHEBI:18420"/>
    </cofactor>
</comment>
<name>A0ABV2IZU2_9HYPH</name>
<evidence type="ECO:0000256" key="6">
    <source>
        <dbReference type="ARBA" id="ARBA00022842"/>
    </source>
</evidence>